<evidence type="ECO:0000313" key="1">
    <source>
        <dbReference type="EMBL" id="BBY82514.1"/>
    </source>
</evidence>
<sequence length="332" mass="36915">MAVGFFPVTLTGVTRWRLGHVDRLMSAQDGIISRRQVLDAGGTDSDIARMLRRRDLTDVHRGVYVSHSGGLTLAQRQWAAVLAFWPAALAHASALPDPSPTVVHVAVAAGRNLRPLPRIVLHRTPEFERRAELDRSPPTIRLEHALIDVVGGELHNNDMAAAFAVLARLCASRRTTPQQILRVLATRQRVCGRRTLEAMLADLRDGACSVLERGYLHRVERAHGLPRGERQARSTATGRLTYQDVHYRGQRVVVELDGRAFHDAPRDRDRDALRDLAELSRSDLVTTRVTYGLVFGDACRTAVLLGDLLRRRGWTGRMRLCPTCDPAYALTG</sequence>
<evidence type="ECO:0000313" key="2">
    <source>
        <dbReference type="Proteomes" id="UP000467252"/>
    </source>
</evidence>
<organism evidence="1 2">
    <name type="scientific">Mycolicibacterium pulveris</name>
    <name type="common">Mycobacterium pulveris</name>
    <dbReference type="NCBI Taxonomy" id="36813"/>
    <lineage>
        <taxon>Bacteria</taxon>
        <taxon>Bacillati</taxon>
        <taxon>Actinomycetota</taxon>
        <taxon>Actinomycetes</taxon>
        <taxon>Mycobacteriales</taxon>
        <taxon>Mycobacteriaceae</taxon>
        <taxon>Mycolicibacterium</taxon>
    </lineage>
</organism>
<gene>
    <name evidence="1" type="ORF">MPUL_36720</name>
</gene>
<dbReference type="EMBL" id="AP022599">
    <property type="protein sequence ID" value="BBY82514.1"/>
    <property type="molecule type" value="Genomic_DNA"/>
</dbReference>
<proteinExistence type="predicted"/>
<dbReference type="RefSeq" id="WP_235674621.1">
    <property type="nucleotide sequence ID" value="NZ_AP022599.1"/>
</dbReference>
<name>A0A7I7UM01_MYCPV</name>
<dbReference type="Proteomes" id="UP000467252">
    <property type="component" value="Chromosome"/>
</dbReference>
<reference evidence="1 2" key="1">
    <citation type="journal article" date="2019" name="Emerg. Microbes Infect.">
        <title>Comprehensive subspecies identification of 175 nontuberculous mycobacteria species based on 7547 genomic profiles.</title>
        <authorList>
            <person name="Matsumoto Y."/>
            <person name="Kinjo T."/>
            <person name="Motooka D."/>
            <person name="Nabeya D."/>
            <person name="Jung N."/>
            <person name="Uechi K."/>
            <person name="Horii T."/>
            <person name="Iida T."/>
            <person name="Fujita J."/>
            <person name="Nakamura S."/>
        </authorList>
    </citation>
    <scope>NUCLEOTIDE SEQUENCE [LARGE SCALE GENOMIC DNA]</scope>
    <source>
        <strain evidence="1 2">JCM 6370</strain>
    </source>
</reference>
<dbReference type="AlphaFoldDB" id="A0A7I7UM01"/>
<protein>
    <submittedName>
        <fullName evidence="1">Uncharacterized protein</fullName>
    </submittedName>
</protein>
<keyword evidence="2" id="KW-1185">Reference proteome</keyword>
<accession>A0A7I7UM01</accession>